<keyword evidence="2" id="KW-1185">Reference proteome</keyword>
<dbReference type="AlphaFoldDB" id="A0AAE0BLM4"/>
<protein>
    <submittedName>
        <fullName evidence="1">Uncharacterized protein</fullName>
    </submittedName>
</protein>
<evidence type="ECO:0000313" key="1">
    <source>
        <dbReference type="EMBL" id="KAK3237994.1"/>
    </source>
</evidence>
<proteinExistence type="predicted"/>
<dbReference type="Proteomes" id="UP001190700">
    <property type="component" value="Unassembled WGS sequence"/>
</dbReference>
<reference evidence="1 2" key="1">
    <citation type="journal article" date="2015" name="Genome Biol. Evol.">
        <title>Comparative Genomics of a Bacterivorous Green Alga Reveals Evolutionary Causalities and Consequences of Phago-Mixotrophic Mode of Nutrition.</title>
        <authorList>
            <person name="Burns J.A."/>
            <person name="Paasch A."/>
            <person name="Narechania A."/>
            <person name="Kim E."/>
        </authorList>
    </citation>
    <scope>NUCLEOTIDE SEQUENCE [LARGE SCALE GENOMIC DNA]</scope>
    <source>
        <strain evidence="1 2">PLY_AMNH</strain>
    </source>
</reference>
<dbReference type="EMBL" id="LGRX02034364">
    <property type="protein sequence ID" value="KAK3237994.1"/>
    <property type="molecule type" value="Genomic_DNA"/>
</dbReference>
<evidence type="ECO:0000313" key="2">
    <source>
        <dbReference type="Proteomes" id="UP001190700"/>
    </source>
</evidence>
<gene>
    <name evidence="1" type="ORF">CYMTET_51964</name>
</gene>
<name>A0AAE0BLM4_9CHLO</name>
<comment type="caution">
    <text evidence="1">The sequence shown here is derived from an EMBL/GenBank/DDBJ whole genome shotgun (WGS) entry which is preliminary data.</text>
</comment>
<sequence length="301" mass="32856">MWVEGNEDGEGPPIEAALPETLRVHTLQRLQTTLGKMASEGRIDVDVAQMAVQAGQVIAQLLDVVIQQAATVEDVGLGGRSKSINVLFHAEASQLTRGLYKAPQLAMALLAGDVTTEEAMIHCRDVLHRSNINSDVIRYHHHKMRESSDSDFGEVAALAWVQATTDKKQLVSYAAAARVTGGGAVTNVLMREEASHVSEMPGCEWGTVGTTPCAMGASVATTRCLRGEGLRPCGRKGCEEEEQQWVRQGNDWCVERALEWLRRGGAQQAQLKTRKVETALLRDSRPALSGRPCRVNYEEEV</sequence>
<accession>A0AAE0BLM4</accession>
<organism evidence="1 2">
    <name type="scientific">Cymbomonas tetramitiformis</name>
    <dbReference type="NCBI Taxonomy" id="36881"/>
    <lineage>
        <taxon>Eukaryota</taxon>
        <taxon>Viridiplantae</taxon>
        <taxon>Chlorophyta</taxon>
        <taxon>Pyramimonadophyceae</taxon>
        <taxon>Pyramimonadales</taxon>
        <taxon>Pyramimonadaceae</taxon>
        <taxon>Cymbomonas</taxon>
    </lineage>
</organism>